<organism evidence="1 2">
    <name type="scientific">Triparma strigata</name>
    <dbReference type="NCBI Taxonomy" id="1606541"/>
    <lineage>
        <taxon>Eukaryota</taxon>
        <taxon>Sar</taxon>
        <taxon>Stramenopiles</taxon>
        <taxon>Ochrophyta</taxon>
        <taxon>Bolidophyceae</taxon>
        <taxon>Parmales</taxon>
        <taxon>Triparmaceae</taxon>
        <taxon>Triparma</taxon>
    </lineage>
</organism>
<gene>
    <name evidence="1" type="ORF">TrST_g10837</name>
</gene>
<evidence type="ECO:0000313" key="1">
    <source>
        <dbReference type="EMBL" id="GMH80910.1"/>
    </source>
</evidence>
<name>A0A9W7B3P6_9STRA</name>
<dbReference type="OrthoDB" id="42321at2759"/>
<keyword evidence="2" id="KW-1185">Reference proteome</keyword>
<proteinExistence type="predicted"/>
<dbReference type="EMBL" id="BRXY01000251">
    <property type="protein sequence ID" value="GMH80910.1"/>
    <property type="molecule type" value="Genomic_DNA"/>
</dbReference>
<reference evidence="2" key="1">
    <citation type="journal article" date="2023" name="Commun. Biol.">
        <title>Genome analysis of Parmales, the sister group of diatoms, reveals the evolutionary specialization of diatoms from phago-mixotrophs to photoautotrophs.</title>
        <authorList>
            <person name="Ban H."/>
            <person name="Sato S."/>
            <person name="Yoshikawa S."/>
            <person name="Yamada K."/>
            <person name="Nakamura Y."/>
            <person name="Ichinomiya M."/>
            <person name="Sato N."/>
            <person name="Blanc-Mathieu R."/>
            <person name="Endo H."/>
            <person name="Kuwata A."/>
            <person name="Ogata H."/>
        </authorList>
    </citation>
    <scope>NUCLEOTIDE SEQUENCE [LARGE SCALE GENOMIC DNA]</scope>
    <source>
        <strain evidence="2">NIES 3701</strain>
    </source>
</reference>
<evidence type="ECO:0000313" key="2">
    <source>
        <dbReference type="Proteomes" id="UP001165085"/>
    </source>
</evidence>
<dbReference type="AlphaFoldDB" id="A0A9W7B3P6"/>
<dbReference type="Proteomes" id="UP001165085">
    <property type="component" value="Unassembled WGS sequence"/>
</dbReference>
<accession>A0A9W7B3P6</accession>
<protein>
    <submittedName>
        <fullName evidence="1">Uncharacterized protein</fullName>
    </submittedName>
</protein>
<sequence length="112" mass="11968">MGGLQNEPEPGTWTVEQLDDPPGLSLSYIDSSGTVAITFDDSSISFSRIGSAPSMAFRLQEAVLISKFLLEIEELASGDGGTVAPENRLVYLGEVGSEALADAKDRYNIKNE</sequence>
<comment type="caution">
    <text evidence="1">The sequence shown here is derived from an EMBL/GenBank/DDBJ whole genome shotgun (WGS) entry which is preliminary data.</text>
</comment>